<dbReference type="PANTHER" id="PTHR10622">
    <property type="entry name" value="HET DOMAIN-CONTAINING PROTEIN"/>
    <property type="match status" value="1"/>
</dbReference>
<evidence type="ECO:0000256" key="1">
    <source>
        <dbReference type="SAM" id="MobiDB-lite"/>
    </source>
</evidence>
<keyword evidence="2" id="KW-1133">Transmembrane helix</keyword>
<protein>
    <recommendedName>
        <fullName evidence="3">Heterokaryon incompatibility domain-containing protein</fullName>
    </recommendedName>
</protein>
<name>A0A4V1X7B2_9PLEO</name>
<feature type="transmembrane region" description="Helical" evidence="2">
    <location>
        <begin position="892"/>
        <end position="913"/>
    </location>
</feature>
<feature type="region of interest" description="Disordered" evidence="1">
    <location>
        <begin position="415"/>
        <end position="441"/>
    </location>
</feature>
<feature type="compositionally biased region" description="Acidic residues" evidence="1">
    <location>
        <begin position="425"/>
        <end position="441"/>
    </location>
</feature>
<dbReference type="Pfam" id="PF06985">
    <property type="entry name" value="HET"/>
    <property type="match status" value="1"/>
</dbReference>
<keyword evidence="2" id="KW-0812">Transmembrane</keyword>
<feature type="compositionally biased region" description="Low complexity" evidence="1">
    <location>
        <begin position="645"/>
        <end position="661"/>
    </location>
</feature>
<proteinExistence type="predicted"/>
<evidence type="ECO:0000256" key="2">
    <source>
        <dbReference type="SAM" id="Phobius"/>
    </source>
</evidence>
<dbReference type="Proteomes" id="UP000293823">
    <property type="component" value="Unassembled WGS sequence"/>
</dbReference>
<dbReference type="AlphaFoldDB" id="A0A4V1X7B2"/>
<dbReference type="EMBL" id="PEJP01000014">
    <property type="protein sequence ID" value="RYO69378.1"/>
    <property type="molecule type" value="Genomic_DNA"/>
</dbReference>
<evidence type="ECO:0000313" key="4">
    <source>
        <dbReference type="EMBL" id="RYO69378.1"/>
    </source>
</evidence>
<feature type="region of interest" description="Disordered" evidence="1">
    <location>
        <begin position="260"/>
        <end position="297"/>
    </location>
</feature>
<feature type="compositionally biased region" description="Low complexity" evidence="1">
    <location>
        <begin position="279"/>
        <end position="297"/>
    </location>
</feature>
<evidence type="ECO:0000259" key="3">
    <source>
        <dbReference type="Pfam" id="PF06985"/>
    </source>
</evidence>
<keyword evidence="5" id="KW-1185">Reference proteome</keyword>
<dbReference type="PANTHER" id="PTHR10622:SF13">
    <property type="entry name" value="NACHT DOMAIN-CONTAINING PROTEIN"/>
    <property type="match status" value="1"/>
</dbReference>
<feature type="transmembrane region" description="Helical" evidence="2">
    <location>
        <begin position="862"/>
        <end position="885"/>
    </location>
</feature>
<evidence type="ECO:0000313" key="5">
    <source>
        <dbReference type="Proteomes" id="UP000293823"/>
    </source>
</evidence>
<comment type="caution">
    <text evidence="4">The sequence shown here is derived from an EMBL/GenBank/DDBJ whole genome shotgun (WGS) entry which is preliminary data.</text>
</comment>
<dbReference type="OrthoDB" id="3692813at2759"/>
<gene>
    <name evidence="4" type="ORF">AA0113_g4214</name>
</gene>
<accession>A0A4V1X7B2</accession>
<dbReference type="InterPro" id="IPR010730">
    <property type="entry name" value="HET"/>
</dbReference>
<feature type="region of interest" description="Disordered" evidence="1">
    <location>
        <begin position="628"/>
        <end position="669"/>
    </location>
</feature>
<organism evidence="4 5">
    <name type="scientific">Alternaria arborescens</name>
    <dbReference type="NCBI Taxonomy" id="156630"/>
    <lineage>
        <taxon>Eukaryota</taxon>
        <taxon>Fungi</taxon>
        <taxon>Dikarya</taxon>
        <taxon>Ascomycota</taxon>
        <taxon>Pezizomycotina</taxon>
        <taxon>Dothideomycetes</taxon>
        <taxon>Pleosporomycetidae</taxon>
        <taxon>Pleosporales</taxon>
        <taxon>Pleosporineae</taxon>
        <taxon>Pleosporaceae</taxon>
        <taxon>Alternaria</taxon>
        <taxon>Alternaria sect. Alternaria</taxon>
    </lineage>
</organism>
<sequence length="915" mass="102569">MRLLRRNDDDEFSFEEFFGGHLPPYAILSHFWGNEEVGFQEIRNGIGKDKKGYKKLRFCGEQAARDGLQYFWVDTCCIDKSSSAELTESINSMFAWYHKATRCYVYLSDVSTVAGLRQSRWFTRRWTLQELIAPASVKFFSTEGKFIGDKTSLLQDIHEITGIPAAALQGTPLSRFSEAERMSWVKNRMTTRAEDAAYSLMGMFGVNMSVLYGEGKENAFRRLLRKIQKSSRSTVLMGDGQPVRTVETYDVLSQHIRDTFTDARGSTTPDSDSDDGSEIDSIFSDGESSISSASTASRNPVQTIGIREVSRALLGDKELEAIYTLAVSSVEPKKARSHIRGFLRDYGRNLLKETSDSDLAIQAAKFVRELAGRITDEIIWSITGSSEIPHQPKSRVEKQGLETWLSTIHGSSIVEEQHLPASRADDDEEEEDGSDEELDEDLLFPNIDKVKGFLINSDAFRGLVLAMQTWLKIDGVDRKNVVQSMTDTPKPTDSMVVAEDMHRETIVSIEDQEQADSTNEAPPTVIEVYQQQDAAQEQIRRTRSRQRGGSLRDLVSSLLNFWGISFYVYDIVELFVPHVPRGYRRLRWRCSCNTILWGDFPVEDTEAFGQLKQQLSCMRDPLVRHVPTSGISTTQATGVSGSGATGSAPSTQTSSAGPPSGFANTPHAGNAQNIVSSTASGSDYVVEITSPFKYFEVCVSTGNHAIDHHEVDISRINSDNELFEMIWDKYNISRGIGLRRLFLRPSDVNFVMFSVSQRNQYGAGIHKKPDEFPPQEELDEKRYHYLCPRIRMPVNVFLHYLHRARWNIWGEHMENIWLQRIPKKLDRDLIAEAQQAKGNAPANEDLAFGWGVHIIEGPNHAVLGLLLAIGVAVAFIVSGMIVGFAKTQEQGFGVGNFLLAILASAMTAVYFQLQD</sequence>
<feature type="domain" description="Heterokaryon incompatibility" evidence="3">
    <location>
        <begin position="25"/>
        <end position="112"/>
    </location>
</feature>
<keyword evidence="2" id="KW-0472">Membrane</keyword>
<reference evidence="5" key="1">
    <citation type="journal article" date="2019" name="bioRxiv">
        <title>Genomics, evolutionary history and diagnostics of the Alternaria alternata species group including apple and Asian pear pathotypes.</title>
        <authorList>
            <person name="Armitage A.D."/>
            <person name="Cockerton H.M."/>
            <person name="Sreenivasaprasad S."/>
            <person name="Woodhall J.W."/>
            <person name="Lane C.R."/>
            <person name="Harrison R.J."/>
            <person name="Clarkson J.P."/>
        </authorList>
    </citation>
    <scope>NUCLEOTIDE SEQUENCE [LARGE SCALE GENOMIC DNA]</scope>
    <source>
        <strain evidence="5">RGR 97.0016</strain>
    </source>
</reference>